<keyword evidence="17" id="KW-0282">Flagellum</keyword>
<keyword evidence="17" id="KW-0966">Cell projection</keyword>
<dbReference type="InterPro" id="IPR047040">
    <property type="entry name" value="FlhF__GTPase_dom"/>
</dbReference>
<accession>A0ABW3NLF8</accession>
<evidence type="ECO:0000256" key="12">
    <source>
        <dbReference type="ARBA" id="ARBA00025337"/>
    </source>
</evidence>
<evidence type="ECO:0000256" key="5">
    <source>
        <dbReference type="ARBA" id="ARBA00022475"/>
    </source>
</evidence>
<evidence type="ECO:0000256" key="3">
    <source>
        <dbReference type="ARBA" id="ARBA00014919"/>
    </source>
</evidence>
<dbReference type="RefSeq" id="WP_379593682.1">
    <property type="nucleotide sequence ID" value="NZ_JBHTKK010000024.1"/>
</dbReference>
<gene>
    <name evidence="17" type="primary">flhF</name>
    <name evidence="17" type="ORF">ACFQ19_16225</name>
</gene>
<comment type="subcellular location">
    <subcellularLocation>
        <location evidence="1">Cell membrane</location>
        <topology evidence="1">Peripheral membrane protein</topology>
        <orientation evidence="1">Cytoplasmic side</orientation>
    </subcellularLocation>
</comment>
<feature type="region of interest" description="Disordered" evidence="14">
    <location>
        <begin position="69"/>
        <end position="89"/>
    </location>
</feature>
<dbReference type="SUPFAM" id="SSF52540">
    <property type="entry name" value="P-loop containing nucleoside triphosphate hydrolases"/>
    <property type="match status" value="1"/>
</dbReference>
<dbReference type="Proteomes" id="UP001597041">
    <property type="component" value="Unassembled WGS sequence"/>
</dbReference>
<evidence type="ECO:0000256" key="8">
    <source>
        <dbReference type="ARBA" id="ARBA00022927"/>
    </source>
</evidence>
<dbReference type="EMBL" id="JBHTKK010000024">
    <property type="protein sequence ID" value="MFD1067555.1"/>
    <property type="molecule type" value="Genomic_DNA"/>
</dbReference>
<keyword evidence="17" id="KW-0969">Cilium</keyword>
<dbReference type="CDD" id="cd17873">
    <property type="entry name" value="FlhF"/>
    <property type="match status" value="1"/>
</dbReference>
<keyword evidence="4" id="KW-0813">Transport</keyword>
<dbReference type="InterPro" id="IPR020006">
    <property type="entry name" value="FlhF"/>
</dbReference>
<dbReference type="InterPro" id="IPR000897">
    <property type="entry name" value="SRP54_GTPase_dom"/>
</dbReference>
<dbReference type="Gene3D" id="1.20.120.1380">
    <property type="entry name" value="Flagellar FlhF biosynthesis protein, N domain"/>
    <property type="match status" value="1"/>
</dbReference>
<evidence type="ECO:0000256" key="9">
    <source>
        <dbReference type="ARBA" id="ARBA00023134"/>
    </source>
</evidence>
<keyword evidence="18" id="KW-1185">Reference proteome</keyword>
<dbReference type="NCBIfam" id="TIGR03499">
    <property type="entry name" value="FlhF"/>
    <property type="match status" value="1"/>
</dbReference>
<keyword evidence="11" id="KW-1006">Bacterial flagellum protein export</keyword>
<comment type="caution">
    <text evidence="17">The sequence shown here is derived from an EMBL/GenBank/DDBJ whole genome shotgun (WGS) entry which is preliminary data.</text>
</comment>
<feature type="compositionally biased region" description="Basic and acidic residues" evidence="14">
    <location>
        <begin position="69"/>
        <end position="79"/>
    </location>
</feature>
<evidence type="ECO:0000256" key="4">
    <source>
        <dbReference type="ARBA" id="ARBA00022448"/>
    </source>
</evidence>
<keyword evidence="7" id="KW-1005">Bacterial flagellum biogenesis</keyword>
<evidence type="ECO:0000256" key="1">
    <source>
        <dbReference type="ARBA" id="ARBA00004413"/>
    </source>
</evidence>
<evidence type="ECO:0000313" key="18">
    <source>
        <dbReference type="Proteomes" id="UP001597041"/>
    </source>
</evidence>
<organism evidence="17 18">
    <name type="scientific">Oceanobacillus locisalsi</name>
    <dbReference type="NCBI Taxonomy" id="546107"/>
    <lineage>
        <taxon>Bacteria</taxon>
        <taxon>Bacillati</taxon>
        <taxon>Bacillota</taxon>
        <taxon>Bacilli</taxon>
        <taxon>Bacillales</taxon>
        <taxon>Bacillaceae</taxon>
        <taxon>Oceanobacillus</taxon>
    </lineage>
</organism>
<comment type="similarity">
    <text evidence="2">Belongs to the GTP-binding SRP family.</text>
</comment>
<evidence type="ECO:0000256" key="10">
    <source>
        <dbReference type="ARBA" id="ARBA00023136"/>
    </source>
</evidence>
<evidence type="ECO:0000256" key="14">
    <source>
        <dbReference type="SAM" id="MobiDB-lite"/>
    </source>
</evidence>
<name>A0ABW3NLF8_9BACI</name>
<dbReference type="Pfam" id="PF00448">
    <property type="entry name" value="SRP54"/>
    <property type="match status" value="1"/>
</dbReference>
<dbReference type="Gene3D" id="3.40.50.300">
    <property type="entry name" value="P-loop containing nucleotide triphosphate hydrolases"/>
    <property type="match status" value="1"/>
</dbReference>
<dbReference type="PANTHER" id="PTHR43134:SF3">
    <property type="entry name" value="FLAGELLAR BIOSYNTHESIS PROTEIN FLHF"/>
    <property type="match status" value="1"/>
</dbReference>
<evidence type="ECO:0000259" key="16">
    <source>
        <dbReference type="SMART" id="SM00962"/>
    </source>
</evidence>
<evidence type="ECO:0000256" key="11">
    <source>
        <dbReference type="ARBA" id="ARBA00023225"/>
    </source>
</evidence>
<feature type="domain" description="AAA+ ATPase" evidence="15">
    <location>
        <begin position="177"/>
        <end position="323"/>
    </location>
</feature>
<dbReference type="SMART" id="SM00382">
    <property type="entry name" value="AAA"/>
    <property type="match status" value="1"/>
</dbReference>
<comment type="function">
    <text evidence="12">Necessary for flagellar biosynthesis. May be involved in translocation of the flagellum.</text>
</comment>
<evidence type="ECO:0000256" key="2">
    <source>
        <dbReference type="ARBA" id="ARBA00008531"/>
    </source>
</evidence>
<evidence type="ECO:0000313" key="17">
    <source>
        <dbReference type="EMBL" id="MFD1067555.1"/>
    </source>
</evidence>
<evidence type="ECO:0000256" key="7">
    <source>
        <dbReference type="ARBA" id="ARBA00022795"/>
    </source>
</evidence>
<evidence type="ECO:0000259" key="15">
    <source>
        <dbReference type="SMART" id="SM00382"/>
    </source>
</evidence>
<protein>
    <recommendedName>
        <fullName evidence="3 13">Flagellar biosynthesis protein FlhF</fullName>
    </recommendedName>
</protein>
<keyword evidence="8" id="KW-0653">Protein transport</keyword>
<dbReference type="InterPro" id="IPR003593">
    <property type="entry name" value="AAA+_ATPase"/>
</dbReference>
<keyword evidence="6" id="KW-0547">Nucleotide-binding</keyword>
<dbReference type="PANTHER" id="PTHR43134">
    <property type="entry name" value="SIGNAL RECOGNITION PARTICLE RECEPTOR SUBUNIT ALPHA"/>
    <property type="match status" value="1"/>
</dbReference>
<keyword evidence="5" id="KW-1003">Cell membrane</keyword>
<keyword evidence="9" id="KW-0342">GTP-binding</keyword>
<feature type="domain" description="SRP54-type proteins GTP-binding" evidence="16">
    <location>
        <begin position="178"/>
        <end position="369"/>
    </location>
</feature>
<evidence type="ECO:0000256" key="6">
    <source>
        <dbReference type="ARBA" id="ARBA00022741"/>
    </source>
</evidence>
<dbReference type="SMART" id="SM00962">
    <property type="entry name" value="SRP54"/>
    <property type="match status" value="1"/>
</dbReference>
<reference evidence="18" key="1">
    <citation type="journal article" date="2019" name="Int. J. Syst. Evol. Microbiol.">
        <title>The Global Catalogue of Microorganisms (GCM) 10K type strain sequencing project: providing services to taxonomists for standard genome sequencing and annotation.</title>
        <authorList>
            <consortium name="The Broad Institute Genomics Platform"/>
            <consortium name="The Broad Institute Genome Sequencing Center for Infectious Disease"/>
            <person name="Wu L."/>
            <person name="Ma J."/>
        </authorList>
    </citation>
    <scope>NUCLEOTIDE SEQUENCE [LARGE SCALE GENOMIC DNA]</scope>
    <source>
        <strain evidence="18">CCUG 56608</strain>
    </source>
</reference>
<proteinExistence type="inferred from homology"/>
<evidence type="ECO:0000256" key="13">
    <source>
        <dbReference type="NCBIfam" id="TIGR03499"/>
    </source>
</evidence>
<sequence length="372" mass="42216">MKIKKYKAPSMPEVMKQVRKDFGTDAVILQSRQVKSGGVLGFFKKNYIEVVAGYDPDPVKPAHKTAVKKEETVLKKESNQEDTGSTSISRSKEMEEVYKLLEAQNRQLKFKLTPEEQRIYDNLIGQEVLPDIALHLVTEGNKDAGSSEGDLIMTLQYNVDKQIERHLEGLQTGFTHQQKVIQFVGPTGVGKTTTIAKIAAQMQLTEKKNVALITLDTYRIAAVEQLKTYAKILHIPVEVAYTKKEYREYIEQLQDYDVILVDTAGRNYRDEMYVKDLADWINPDEVTNYLVLSMTSKPKDFLDIYGKFAAIGVDGLILTKLDETEQYGNILNVLSHYPDIRIGYMTNGQDVPEDMMHPTLDQLRQLITGGKQ</sequence>
<dbReference type="InterPro" id="IPR027417">
    <property type="entry name" value="P-loop_NTPase"/>
</dbReference>
<keyword evidence="10" id="KW-0472">Membrane</keyword>